<evidence type="ECO:0000313" key="2">
    <source>
        <dbReference type="Proteomes" id="UP000827872"/>
    </source>
</evidence>
<name>A0ACB8EBD6_9SAUR</name>
<accession>A0ACB8EBD6</accession>
<reference evidence="1" key="1">
    <citation type="submission" date="2021-08" db="EMBL/GenBank/DDBJ databases">
        <title>The first chromosome-level gecko genome reveals the dynamic sex chromosomes of Neotropical dwarf geckos (Sphaerodactylidae: Sphaerodactylus).</title>
        <authorList>
            <person name="Pinto B.J."/>
            <person name="Keating S.E."/>
            <person name="Gamble T."/>
        </authorList>
    </citation>
    <scope>NUCLEOTIDE SEQUENCE</scope>
    <source>
        <strain evidence="1">TG3544</strain>
    </source>
</reference>
<evidence type="ECO:0000313" key="1">
    <source>
        <dbReference type="EMBL" id="KAH7989599.1"/>
    </source>
</evidence>
<organism evidence="1 2">
    <name type="scientific">Sphaerodactylus townsendi</name>
    <dbReference type="NCBI Taxonomy" id="933632"/>
    <lineage>
        <taxon>Eukaryota</taxon>
        <taxon>Metazoa</taxon>
        <taxon>Chordata</taxon>
        <taxon>Craniata</taxon>
        <taxon>Vertebrata</taxon>
        <taxon>Euteleostomi</taxon>
        <taxon>Lepidosauria</taxon>
        <taxon>Squamata</taxon>
        <taxon>Bifurcata</taxon>
        <taxon>Gekkota</taxon>
        <taxon>Sphaerodactylidae</taxon>
        <taxon>Sphaerodactylus</taxon>
    </lineage>
</organism>
<keyword evidence="2" id="KW-1185">Reference proteome</keyword>
<comment type="caution">
    <text evidence="1">The sequence shown here is derived from an EMBL/GenBank/DDBJ whole genome shotgun (WGS) entry which is preliminary data.</text>
</comment>
<protein>
    <submittedName>
        <fullName evidence="1">Protein ndrg4</fullName>
    </submittedName>
</protein>
<dbReference type="EMBL" id="CM037627">
    <property type="protein sequence ID" value="KAH7989599.1"/>
    <property type="molecule type" value="Genomic_DNA"/>
</dbReference>
<proteinExistence type="predicted"/>
<dbReference type="Proteomes" id="UP000827872">
    <property type="component" value="Linkage Group LG14"/>
</dbReference>
<gene>
    <name evidence="1" type="primary">NDRG4_2</name>
    <name evidence="1" type="ORF">K3G42_011511</name>
</gene>
<sequence length="86" mass="9513">MRSGGGLMWLDVASFDLAQEHDIETPYGLLHVVIRGSPKGNRPALLTYHDVGLNRERFLPAPSIRTNMMDGLGHAYVCVYSLMLIG</sequence>